<keyword evidence="2" id="KW-1185">Reference proteome</keyword>
<organism evidence="1 2">
    <name type="scientific">Alkaliphilus flagellatus</name>
    <dbReference type="NCBI Taxonomy" id="2841507"/>
    <lineage>
        <taxon>Bacteria</taxon>
        <taxon>Bacillati</taxon>
        <taxon>Bacillota</taxon>
        <taxon>Clostridia</taxon>
        <taxon>Peptostreptococcales</taxon>
        <taxon>Natronincolaceae</taxon>
        <taxon>Alkaliphilus</taxon>
    </lineage>
</organism>
<protein>
    <submittedName>
        <fullName evidence="1">DUF1667 domain-containing protein</fullName>
    </submittedName>
</protein>
<gene>
    <name evidence="1" type="ORF">KQI88_03560</name>
</gene>
<sequence length="120" mass="12903">MQAKDIVCIVCPLGCKLKVKPIDDGAIGFTVEGNKCARGAEYGIKEVTNPTRVITSTVRIKNAHLNRIPVKTNGAVPKNLIGKCMERLNFIEVESPVKAGDIIIKDILGTGIDIVASRSM</sequence>
<comment type="caution">
    <text evidence="1">The sequence shown here is derived from an EMBL/GenBank/DDBJ whole genome shotgun (WGS) entry which is preliminary data.</text>
</comment>
<evidence type="ECO:0000313" key="1">
    <source>
        <dbReference type="EMBL" id="MBU5675491.1"/>
    </source>
</evidence>
<name>A0ABS6G021_9FIRM</name>
<evidence type="ECO:0000313" key="2">
    <source>
        <dbReference type="Proteomes" id="UP000779508"/>
    </source>
</evidence>
<dbReference type="EMBL" id="JAHLQK010000001">
    <property type="protein sequence ID" value="MBU5675491.1"/>
    <property type="molecule type" value="Genomic_DNA"/>
</dbReference>
<accession>A0ABS6G021</accession>
<dbReference type="PANTHER" id="PTHR39450">
    <property type="entry name" value="MOLYBDOPTERIN OXIDOREDUCTASE, 4FE-4S CLUSTER-BINDING SUBUNIT"/>
    <property type="match status" value="1"/>
</dbReference>
<dbReference type="InterPro" id="IPR012460">
    <property type="entry name" value="DUF1667"/>
</dbReference>
<reference evidence="1 2" key="1">
    <citation type="submission" date="2021-06" db="EMBL/GenBank/DDBJ databases">
        <authorList>
            <person name="Sun Q."/>
            <person name="Li D."/>
        </authorList>
    </citation>
    <scope>NUCLEOTIDE SEQUENCE [LARGE SCALE GENOMIC DNA]</scope>
    <source>
        <strain evidence="1 2">MSJ-5</strain>
    </source>
</reference>
<proteinExistence type="predicted"/>
<dbReference type="Proteomes" id="UP000779508">
    <property type="component" value="Unassembled WGS sequence"/>
</dbReference>
<dbReference type="Pfam" id="PF07892">
    <property type="entry name" value="DUF1667"/>
    <property type="match status" value="1"/>
</dbReference>
<dbReference type="RefSeq" id="WP_216414967.1">
    <property type="nucleotide sequence ID" value="NZ_JAHLQK010000001.1"/>
</dbReference>
<dbReference type="PANTHER" id="PTHR39450:SF1">
    <property type="entry name" value="DUF1667 DOMAIN-CONTAINING PROTEIN"/>
    <property type="match status" value="1"/>
</dbReference>